<dbReference type="STRING" id="1051891.A0A0C3MJF4"/>
<evidence type="ECO:0000313" key="3">
    <source>
        <dbReference type="EMBL" id="KIO33817.1"/>
    </source>
</evidence>
<accession>A0A0C3MJF4</accession>
<feature type="domain" description="F-box" evidence="2">
    <location>
        <begin position="119"/>
        <end position="165"/>
    </location>
</feature>
<dbReference type="AlphaFoldDB" id="A0A0C3MJF4"/>
<dbReference type="Pfam" id="PF00646">
    <property type="entry name" value="F-box"/>
    <property type="match status" value="1"/>
</dbReference>
<evidence type="ECO:0000256" key="1">
    <source>
        <dbReference type="SAM" id="MobiDB-lite"/>
    </source>
</evidence>
<evidence type="ECO:0000259" key="2">
    <source>
        <dbReference type="PROSITE" id="PS50181"/>
    </source>
</evidence>
<organism evidence="3 4">
    <name type="scientific">Tulasnella calospora MUT 4182</name>
    <dbReference type="NCBI Taxonomy" id="1051891"/>
    <lineage>
        <taxon>Eukaryota</taxon>
        <taxon>Fungi</taxon>
        <taxon>Dikarya</taxon>
        <taxon>Basidiomycota</taxon>
        <taxon>Agaricomycotina</taxon>
        <taxon>Agaricomycetes</taxon>
        <taxon>Cantharellales</taxon>
        <taxon>Tulasnellaceae</taxon>
        <taxon>Tulasnella</taxon>
    </lineage>
</organism>
<dbReference type="InterPro" id="IPR001810">
    <property type="entry name" value="F-box_dom"/>
</dbReference>
<gene>
    <name evidence="3" type="ORF">M407DRAFT_229704</name>
</gene>
<dbReference type="HOGENOM" id="CLU_026179_0_0_1"/>
<sequence>MDVLAELGEETGTTSNRDPPPAPNRNCGSRSVPPPPPSSSPPPLISQIHEPRQLHSAMQVDNIRQQDRLQPSYYNAKPLWIQHQASAYQPHTAILSNGTMRFGPDIRETKSTSYELRKNTSLLDLPFDIFLHFLNWLEIPDVINLRRVCKGLERATRQHSAWAIIATRHVIGANLPWPTWALPLTAISSQSLEELTVQAILMKKHWDGGNSTTIRKFTRCIERPWESVTWLGLLQSRWLAIQQFGASLELWDLKKASYDRPSLVIESVCGIVDGFAVSAQTGSSITWMISTRLHQTLTITLDISSLENVETSSLGAQIVNSTYGFSRLVETDGHLAAFLSCEGKHGAFVKDMRTGRFIRQVFGVQFKSTFIAVSTASTLELYSRSATQIALTSAYGSKTFLCLAQPRVASPEHPKYHFFSKAILFPHPFSPLFISIGQSGRRLIFVTDEPYGLSLCGVAIPADLSGHRSTSSMRKDWVGWWRITDRSSKDLVQHVVFDEATGTCALGMGSGHIWVANMVTATAIPQSYTEPWGSPPETSTPRADLSWPLSHPLPWPALYYENDTRRPADREGPVAWSTEVDLYYPCRNQHDCFGGASWFTNELLNMPGPASTLFFNAPMPEGNLEWGVEIIGIGDRLVAILKEYEFDGFSVFLLDQHIALEDAIAHLRGGGQLSALPSRELPFNSGPLERYIAWRDRVDLSHERILSIW</sequence>
<dbReference type="EMBL" id="KN822946">
    <property type="protein sequence ID" value="KIO33817.1"/>
    <property type="molecule type" value="Genomic_DNA"/>
</dbReference>
<evidence type="ECO:0000313" key="4">
    <source>
        <dbReference type="Proteomes" id="UP000054248"/>
    </source>
</evidence>
<reference evidence="3 4" key="1">
    <citation type="submission" date="2014-04" db="EMBL/GenBank/DDBJ databases">
        <authorList>
            <consortium name="DOE Joint Genome Institute"/>
            <person name="Kuo A."/>
            <person name="Girlanda M."/>
            <person name="Perotto S."/>
            <person name="Kohler A."/>
            <person name="Nagy L.G."/>
            <person name="Floudas D."/>
            <person name="Copeland A."/>
            <person name="Barry K.W."/>
            <person name="Cichocki N."/>
            <person name="Veneault-Fourrey C."/>
            <person name="LaButti K."/>
            <person name="Lindquist E.A."/>
            <person name="Lipzen A."/>
            <person name="Lundell T."/>
            <person name="Morin E."/>
            <person name="Murat C."/>
            <person name="Sun H."/>
            <person name="Tunlid A."/>
            <person name="Henrissat B."/>
            <person name="Grigoriev I.V."/>
            <person name="Hibbett D.S."/>
            <person name="Martin F."/>
            <person name="Nordberg H.P."/>
            <person name="Cantor M.N."/>
            <person name="Hua S.X."/>
        </authorList>
    </citation>
    <scope>NUCLEOTIDE SEQUENCE [LARGE SCALE GENOMIC DNA]</scope>
    <source>
        <strain evidence="3 4">MUT 4182</strain>
    </source>
</reference>
<dbReference type="InterPro" id="IPR036047">
    <property type="entry name" value="F-box-like_dom_sf"/>
</dbReference>
<name>A0A0C3MJF4_9AGAM</name>
<dbReference type="SUPFAM" id="SSF81383">
    <property type="entry name" value="F-box domain"/>
    <property type="match status" value="1"/>
</dbReference>
<feature type="region of interest" description="Disordered" evidence="1">
    <location>
        <begin position="1"/>
        <end position="46"/>
    </location>
</feature>
<dbReference type="PROSITE" id="PS50181">
    <property type="entry name" value="FBOX"/>
    <property type="match status" value="1"/>
</dbReference>
<dbReference type="Proteomes" id="UP000054248">
    <property type="component" value="Unassembled WGS sequence"/>
</dbReference>
<proteinExistence type="predicted"/>
<reference evidence="4" key="2">
    <citation type="submission" date="2015-01" db="EMBL/GenBank/DDBJ databases">
        <title>Evolutionary Origins and Diversification of the Mycorrhizal Mutualists.</title>
        <authorList>
            <consortium name="DOE Joint Genome Institute"/>
            <consortium name="Mycorrhizal Genomics Consortium"/>
            <person name="Kohler A."/>
            <person name="Kuo A."/>
            <person name="Nagy L.G."/>
            <person name="Floudas D."/>
            <person name="Copeland A."/>
            <person name="Barry K.W."/>
            <person name="Cichocki N."/>
            <person name="Veneault-Fourrey C."/>
            <person name="LaButti K."/>
            <person name="Lindquist E.A."/>
            <person name="Lipzen A."/>
            <person name="Lundell T."/>
            <person name="Morin E."/>
            <person name="Murat C."/>
            <person name="Riley R."/>
            <person name="Ohm R."/>
            <person name="Sun H."/>
            <person name="Tunlid A."/>
            <person name="Henrissat B."/>
            <person name="Grigoriev I.V."/>
            <person name="Hibbett D.S."/>
            <person name="Martin F."/>
        </authorList>
    </citation>
    <scope>NUCLEOTIDE SEQUENCE [LARGE SCALE GENOMIC DNA]</scope>
    <source>
        <strain evidence="4">MUT 4182</strain>
    </source>
</reference>
<dbReference type="OrthoDB" id="3252787at2759"/>
<feature type="compositionally biased region" description="Pro residues" evidence="1">
    <location>
        <begin position="32"/>
        <end position="44"/>
    </location>
</feature>
<keyword evidence="4" id="KW-1185">Reference proteome</keyword>
<protein>
    <recommendedName>
        <fullName evidence="2">F-box domain-containing protein</fullName>
    </recommendedName>
</protein>